<dbReference type="Gene3D" id="3.10.180.10">
    <property type="entry name" value="2,3-Dihydroxybiphenyl 1,2-Dioxygenase, domain 1"/>
    <property type="match status" value="1"/>
</dbReference>
<dbReference type="PANTHER" id="PTHR35908:SF1">
    <property type="entry name" value="CONSERVED PROTEIN"/>
    <property type="match status" value="1"/>
</dbReference>
<feature type="domain" description="Glyoxalase-like" evidence="2">
    <location>
        <begin position="30"/>
        <end position="140"/>
    </location>
</feature>
<feature type="region of interest" description="Disordered" evidence="1">
    <location>
        <begin position="1"/>
        <end position="23"/>
    </location>
</feature>
<name>A0A918Z1Y0_9ACTN</name>
<dbReference type="SUPFAM" id="SSF54593">
    <property type="entry name" value="Glyoxalase/Bleomycin resistance protein/Dihydroxybiphenyl dioxygenase"/>
    <property type="match status" value="1"/>
</dbReference>
<dbReference type="EMBL" id="BNAT01000018">
    <property type="protein sequence ID" value="GHE32693.1"/>
    <property type="molecule type" value="Genomic_DNA"/>
</dbReference>
<reference evidence="3" key="2">
    <citation type="submission" date="2020-09" db="EMBL/GenBank/DDBJ databases">
        <authorList>
            <person name="Sun Q."/>
            <person name="Zhou Y."/>
        </authorList>
    </citation>
    <scope>NUCLEOTIDE SEQUENCE</scope>
    <source>
        <strain evidence="3">CGMCC 4.7403</strain>
    </source>
</reference>
<evidence type="ECO:0000256" key="1">
    <source>
        <dbReference type="SAM" id="MobiDB-lite"/>
    </source>
</evidence>
<evidence type="ECO:0000259" key="2">
    <source>
        <dbReference type="Pfam" id="PF18029"/>
    </source>
</evidence>
<evidence type="ECO:0000313" key="3">
    <source>
        <dbReference type="EMBL" id="GHE32693.1"/>
    </source>
</evidence>
<keyword evidence="4" id="KW-1185">Reference proteome</keyword>
<sequence length="146" mass="16115">MTTDSRQRLMTTDSQRRPQLSTEHPTIHSLTFDCTGDPYDLGLFWSELLGRPLGDDDKPGDPEALIEDPAGGPRLLFVRVPEGKSAKNRLHFDLKPHGRTRAEEVARALSLGARVIADHTRPDGGGWVLMADPEGNEFCVERGELG</sequence>
<reference evidence="3" key="1">
    <citation type="journal article" date="2014" name="Int. J. Syst. Evol. Microbiol.">
        <title>Complete genome sequence of Corynebacterium casei LMG S-19264T (=DSM 44701T), isolated from a smear-ripened cheese.</title>
        <authorList>
            <consortium name="US DOE Joint Genome Institute (JGI-PGF)"/>
            <person name="Walter F."/>
            <person name="Albersmeier A."/>
            <person name="Kalinowski J."/>
            <person name="Ruckert C."/>
        </authorList>
    </citation>
    <scope>NUCLEOTIDE SEQUENCE</scope>
    <source>
        <strain evidence="3">CGMCC 4.7403</strain>
    </source>
</reference>
<dbReference type="AlphaFoldDB" id="A0A918Z1Y0"/>
<gene>
    <name evidence="3" type="ORF">GCM10017771_49490</name>
</gene>
<organism evidence="3 4">
    <name type="scientific">Streptomyces capitiformicae</name>
    <dbReference type="NCBI Taxonomy" id="2014920"/>
    <lineage>
        <taxon>Bacteria</taxon>
        <taxon>Bacillati</taxon>
        <taxon>Actinomycetota</taxon>
        <taxon>Actinomycetes</taxon>
        <taxon>Kitasatosporales</taxon>
        <taxon>Streptomycetaceae</taxon>
        <taxon>Streptomyces</taxon>
    </lineage>
</organism>
<dbReference type="Proteomes" id="UP000603227">
    <property type="component" value="Unassembled WGS sequence"/>
</dbReference>
<accession>A0A918Z1Y0</accession>
<dbReference type="Pfam" id="PF18029">
    <property type="entry name" value="Glyoxalase_6"/>
    <property type="match status" value="1"/>
</dbReference>
<protein>
    <submittedName>
        <fullName evidence="3">Glyoxalase</fullName>
    </submittedName>
</protein>
<proteinExistence type="predicted"/>
<dbReference type="InterPro" id="IPR041581">
    <property type="entry name" value="Glyoxalase_6"/>
</dbReference>
<evidence type="ECO:0000313" key="4">
    <source>
        <dbReference type="Proteomes" id="UP000603227"/>
    </source>
</evidence>
<comment type="caution">
    <text evidence="3">The sequence shown here is derived from an EMBL/GenBank/DDBJ whole genome shotgun (WGS) entry which is preliminary data.</text>
</comment>
<dbReference type="PANTHER" id="PTHR35908">
    <property type="entry name" value="HYPOTHETICAL FUSION PROTEIN"/>
    <property type="match status" value="1"/>
</dbReference>
<dbReference type="InterPro" id="IPR029068">
    <property type="entry name" value="Glyas_Bleomycin-R_OHBP_Dase"/>
</dbReference>